<proteinExistence type="predicted"/>
<accession>K4AKL3</accession>
<reference evidence="3" key="1">
    <citation type="journal article" date="2012" name="Nat. Biotechnol.">
        <title>Reference genome sequence of the model plant Setaria.</title>
        <authorList>
            <person name="Bennetzen J.L."/>
            <person name="Schmutz J."/>
            <person name="Wang H."/>
            <person name="Percifield R."/>
            <person name="Hawkins J."/>
            <person name="Pontaroli A.C."/>
            <person name="Estep M."/>
            <person name="Feng L."/>
            <person name="Vaughn J.N."/>
            <person name="Grimwood J."/>
            <person name="Jenkins J."/>
            <person name="Barry K."/>
            <person name="Lindquist E."/>
            <person name="Hellsten U."/>
            <person name="Deshpande S."/>
            <person name="Wang X."/>
            <person name="Wu X."/>
            <person name="Mitros T."/>
            <person name="Triplett J."/>
            <person name="Yang X."/>
            <person name="Ye C.Y."/>
            <person name="Mauro-Herrera M."/>
            <person name="Wang L."/>
            <person name="Li P."/>
            <person name="Sharma M."/>
            <person name="Sharma R."/>
            <person name="Ronald P.C."/>
            <person name="Panaud O."/>
            <person name="Kellogg E.A."/>
            <person name="Brutnell T.P."/>
            <person name="Doust A.N."/>
            <person name="Tuskan G.A."/>
            <person name="Rokhsar D."/>
            <person name="Devos K.M."/>
        </authorList>
    </citation>
    <scope>NUCLEOTIDE SEQUENCE [LARGE SCALE GENOMIC DNA]</scope>
    <source>
        <strain evidence="3">cv. Yugu1</strain>
    </source>
</reference>
<organism evidence="2 3">
    <name type="scientific">Setaria italica</name>
    <name type="common">Foxtail millet</name>
    <name type="synonym">Panicum italicum</name>
    <dbReference type="NCBI Taxonomy" id="4555"/>
    <lineage>
        <taxon>Eukaryota</taxon>
        <taxon>Viridiplantae</taxon>
        <taxon>Streptophyta</taxon>
        <taxon>Embryophyta</taxon>
        <taxon>Tracheophyta</taxon>
        <taxon>Spermatophyta</taxon>
        <taxon>Magnoliopsida</taxon>
        <taxon>Liliopsida</taxon>
        <taxon>Poales</taxon>
        <taxon>Poaceae</taxon>
        <taxon>PACMAD clade</taxon>
        <taxon>Panicoideae</taxon>
        <taxon>Panicodae</taxon>
        <taxon>Paniceae</taxon>
        <taxon>Cenchrinae</taxon>
        <taxon>Setaria</taxon>
    </lineage>
</organism>
<feature type="compositionally biased region" description="Low complexity" evidence="1">
    <location>
        <begin position="1"/>
        <end position="14"/>
    </location>
</feature>
<dbReference type="EMBL" id="AGNK02005649">
    <property type="status" value="NOT_ANNOTATED_CDS"/>
    <property type="molecule type" value="Genomic_DNA"/>
</dbReference>
<dbReference type="InParanoid" id="K4AKL3"/>
<dbReference type="Gramene" id="KQK89248">
    <property type="protein sequence ID" value="KQK89248"/>
    <property type="gene ID" value="SETIT_039436mg"/>
</dbReference>
<dbReference type="PANTHER" id="PTHR48243">
    <property type="entry name" value="AMINOTRANSFERASE-LIKE PLANT MOBILE DOMAIN-CONTAINING PROTEIN"/>
    <property type="match status" value="1"/>
</dbReference>
<name>K4AKL3_SETIT</name>
<evidence type="ECO:0000313" key="3">
    <source>
        <dbReference type="Proteomes" id="UP000004995"/>
    </source>
</evidence>
<evidence type="ECO:0000256" key="1">
    <source>
        <dbReference type="SAM" id="MobiDB-lite"/>
    </source>
</evidence>
<evidence type="ECO:0000313" key="2">
    <source>
        <dbReference type="EnsemblPlants" id="KQK89248"/>
    </source>
</evidence>
<protein>
    <submittedName>
        <fullName evidence="2">Uncharacterized protein</fullName>
    </submittedName>
</protein>
<keyword evidence="3" id="KW-1185">Reference proteome</keyword>
<reference evidence="2" key="2">
    <citation type="submission" date="2018-08" db="UniProtKB">
        <authorList>
            <consortium name="EnsemblPlants"/>
        </authorList>
    </citation>
    <scope>IDENTIFICATION</scope>
    <source>
        <strain evidence="2">Yugu1</strain>
    </source>
</reference>
<dbReference type="HOGENOM" id="CLU_1374291_0_0_1"/>
<dbReference type="EnsemblPlants" id="KQK89248">
    <property type="protein sequence ID" value="KQK89248"/>
    <property type="gene ID" value="SETIT_039436mg"/>
</dbReference>
<dbReference type="Proteomes" id="UP000004995">
    <property type="component" value="Unassembled WGS sequence"/>
</dbReference>
<sequence>MGLSSSISHGSASMHHSDDYTPSPIREEEVPQEEQFEPQAMEVEELQPNLHGNREAQAYALIKDRVSIHTRAFDFELLENTSMDVDFANIWHIIGWNDFVPISEEVVVGKFSPCCNDIHNPTLRSRNKATTSQYQPSQSQHVMQQMYQARWVPTGQMSGFAPGYQQGFAMWQQEVDTQFNAINTSLQQSHSNIQTYFRS</sequence>
<feature type="region of interest" description="Disordered" evidence="1">
    <location>
        <begin position="1"/>
        <end position="37"/>
    </location>
</feature>
<feature type="compositionally biased region" description="Basic and acidic residues" evidence="1">
    <location>
        <begin position="15"/>
        <end position="29"/>
    </location>
</feature>
<dbReference type="AlphaFoldDB" id="K4AKL3"/>
<dbReference type="PANTHER" id="PTHR48243:SF1">
    <property type="entry name" value="AMINOTRANSFERASE-LIKE PLANT MOBILE DOMAIN-CONTAINING PROTEIN"/>
    <property type="match status" value="1"/>
</dbReference>